<dbReference type="PANTHER" id="PTHR44942:SF4">
    <property type="entry name" value="METHYLTRANSFERASE TYPE 11 DOMAIN-CONTAINING PROTEIN"/>
    <property type="match status" value="1"/>
</dbReference>
<organism evidence="5 6">
    <name type="scientific">Claviceps pazoutovae</name>
    <dbReference type="NCBI Taxonomy" id="1649127"/>
    <lineage>
        <taxon>Eukaryota</taxon>
        <taxon>Fungi</taxon>
        <taxon>Dikarya</taxon>
        <taxon>Ascomycota</taxon>
        <taxon>Pezizomycotina</taxon>
        <taxon>Sordariomycetes</taxon>
        <taxon>Hypocreomycetidae</taxon>
        <taxon>Hypocreales</taxon>
        <taxon>Clavicipitaceae</taxon>
        <taxon>Claviceps</taxon>
    </lineage>
</organism>
<dbReference type="Gene3D" id="3.40.50.150">
    <property type="entry name" value="Vaccinia Virus protein VP39"/>
    <property type="match status" value="1"/>
</dbReference>
<keyword evidence="6" id="KW-1185">Reference proteome</keyword>
<dbReference type="AlphaFoldDB" id="A0A9P7MA83"/>
<protein>
    <recommendedName>
        <fullName evidence="4">Methyltransferase type 11 domain-containing protein</fullName>
    </recommendedName>
</protein>
<dbReference type="InterPro" id="IPR013216">
    <property type="entry name" value="Methyltransf_11"/>
</dbReference>
<sequence length="356" mass="40293">MVMESCYTWKYRTATFSAARYAAARPSYPASLFETVLAYHNAQSASGVLLDIGCGHGLIARAMSPHFGRVIAIDTSPGMIKQASSSTQDAKMTFHQAGVEDLSFLAGESIDMIVAGQSAHWFDYDKAWPELCRGLKPKGSLAFWGYKDNVLVGHEQANRIIDKFCYADGEVEREFQGMNAYWEQPGRNRLRNLLRDVQPPQKDWENIRRIVNDVTPGCAEMPHPEKAWMQKRINLGQLEAYVRTFSAFQGWRDAHSDIKSRAEGGEGDLADFMMLRIVDSEPTWNKLGRDWRSAEADTVWGTFILLDPLGEETVSCSLRKYVCSRWCYVFASFQLPFIRMLQCHCTLTEIDLPLAS</sequence>
<dbReference type="GO" id="GO:0008757">
    <property type="term" value="F:S-adenosylmethionine-dependent methyltransferase activity"/>
    <property type="evidence" value="ECO:0007669"/>
    <property type="project" value="InterPro"/>
</dbReference>
<keyword evidence="2" id="KW-0489">Methyltransferase</keyword>
<dbReference type="SUPFAM" id="SSF53335">
    <property type="entry name" value="S-adenosyl-L-methionine-dependent methyltransferases"/>
    <property type="match status" value="1"/>
</dbReference>
<proteinExistence type="inferred from homology"/>
<dbReference type="CDD" id="cd02440">
    <property type="entry name" value="AdoMet_MTases"/>
    <property type="match status" value="1"/>
</dbReference>
<feature type="domain" description="Methyltransferase type 11" evidence="4">
    <location>
        <begin position="50"/>
        <end position="143"/>
    </location>
</feature>
<gene>
    <name evidence="5" type="ORF">E4U60_003378</name>
</gene>
<comment type="caution">
    <text evidence="5">The sequence shown here is derived from an EMBL/GenBank/DDBJ whole genome shotgun (WGS) entry which is preliminary data.</text>
</comment>
<evidence type="ECO:0000259" key="4">
    <source>
        <dbReference type="Pfam" id="PF08241"/>
    </source>
</evidence>
<dbReference type="EMBL" id="SRPO01000272">
    <property type="protein sequence ID" value="KAG5935095.1"/>
    <property type="molecule type" value="Genomic_DNA"/>
</dbReference>
<evidence type="ECO:0000256" key="3">
    <source>
        <dbReference type="ARBA" id="ARBA00022679"/>
    </source>
</evidence>
<keyword evidence="3" id="KW-0808">Transferase</keyword>
<reference evidence="5 6" key="1">
    <citation type="journal article" date="2020" name="bioRxiv">
        <title>Whole genome comparisons of ergot fungi reveals the divergence and evolution of species within the genus Claviceps are the result of varying mechanisms driving genome evolution and host range expansion.</title>
        <authorList>
            <person name="Wyka S.A."/>
            <person name="Mondo S.J."/>
            <person name="Liu M."/>
            <person name="Dettman J."/>
            <person name="Nalam V."/>
            <person name="Broders K.D."/>
        </authorList>
    </citation>
    <scope>NUCLEOTIDE SEQUENCE [LARGE SCALE GENOMIC DNA]</scope>
    <source>
        <strain evidence="5 6">CCC 1485</strain>
    </source>
</reference>
<comment type="similarity">
    <text evidence="1">Belongs to the methyltransferase superfamily.</text>
</comment>
<evidence type="ECO:0000256" key="2">
    <source>
        <dbReference type="ARBA" id="ARBA00022603"/>
    </source>
</evidence>
<evidence type="ECO:0000313" key="6">
    <source>
        <dbReference type="Proteomes" id="UP000706124"/>
    </source>
</evidence>
<dbReference type="GO" id="GO:0032259">
    <property type="term" value="P:methylation"/>
    <property type="evidence" value="ECO:0007669"/>
    <property type="project" value="UniProtKB-KW"/>
</dbReference>
<accession>A0A9P7MA83</accession>
<evidence type="ECO:0000256" key="1">
    <source>
        <dbReference type="ARBA" id="ARBA00008361"/>
    </source>
</evidence>
<dbReference type="InterPro" id="IPR051052">
    <property type="entry name" value="Diverse_substrate_MTase"/>
</dbReference>
<evidence type="ECO:0000313" key="5">
    <source>
        <dbReference type="EMBL" id="KAG5935095.1"/>
    </source>
</evidence>
<dbReference type="InterPro" id="IPR029063">
    <property type="entry name" value="SAM-dependent_MTases_sf"/>
</dbReference>
<name>A0A9P7MA83_9HYPO</name>
<dbReference type="OrthoDB" id="10027013at2759"/>
<dbReference type="Proteomes" id="UP000706124">
    <property type="component" value="Unassembled WGS sequence"/>
</dbReference>
<dbReference type="PANTHER" id="PTHR44942">
    <property type="entry name" value="METHYLTRANSF_11 DOMAIN-CONTAINING PROTEIN"/>
    <property type="match status" value="1"/>
</dbReference>
<dbReference type="Pfam" id="PF08241">
    <property type="entry name" value="Methyltransf_11"/>
    <property type="match status" value="1"/>
</dbReference>